<dbReference type="InterPro" id="IPR028098">
    <property type="entry name" value="Glyco_trans_4-like_N"/>
</dbReference>
<dbReference type="STRING" id="35623.Aocu_06720"/>
<dbReference type="CDD" id="cd03801">
    <property type="entry name" value="GT4_PimA-like"/>
    <property type="match status" value="1"/>
</dbReference>
<dbReference type="Gene3D" id="3.40.50.2000">
    <property type="entry name" value="Glycogen Phosphorylase B"/>
    <property type="match status" value="2"/>
</dbReference>
<dbReference type="HOGENOM" id="CLU_055069_0_0_14"/>
<dbReference type="PANTHER" id="PTHR45947">
    <property type="entry name" value="SULFOQUINOVOSYL TRANSFERASE SQD2"/>
    <property type="match status" value="1"/>
</dbReference>
<feature type="domain" description="Glycosyl transferase family 1" evidence="1">
    <location>
        <begin position="150"/>
        <end position="306"/>
    </location>
</feature>
<dbReference type="RefSeq" id="WP_045749256.1">
    <property type="nucleotide sequence ID" value="NZ_FUZK01000001.1"/>
</dbReference>
<feature type="domain" description="Glycosyltransferase subfamily 4-like N-terminal" evidence="2">
    <location>
        <begin position="43"/>
        <end position="136"/>
    </location>
</feature>
<protein>
    <submittedName>
        <fullName evidence="3">Glycosyltransferase LafB</fullName>
    </submittedName>
</protein>
<gene>
    <name evidence="3" type="primary">lafB</name>
    <name evidence="3" type="ORF">Aocu_06720</name>
</gene>
<evidence type="ECO:0000259" key="2">
    <source>
        <dbReference type="Pfam" id="PF13439"/>
    </source>
</evidence>
<proteinExistence type="predicted"/>
<dbReference type="SUPFAM" id="SSF53756">
    <property type="entry name" value="UDP-Glycosyltransferase/glycogen phosphorylase"/>
    <property type="match status" value="1"/>
</dbReference>
<dbReference type="InParanoid" id="A0A061AA20"/>
<accession>A0A061AA20</accession>
<organism evidence="3 4">
    <name type="scientific">Acholeplasma oculi</name>
    <dbReference type="NCBI Taxonomy" id="35623"/>
    <lineage>
        <taxon>Bacteria</taxon>
        <taxon>Bacillati</taxon>
        <taxon>Mycoplasmatota</taxon>
        <taxon>Mollicutes</taxon>
        <taxon>Acholeplasmatales</taxon>
        <taxon>Acholeplasmataceae</taxon>
        <taxon>Acholeplasma</taxon>
    </lineage>
</organism>
<dbReference type="GO" id="GO:0016757">
    <property type="term" value="F:glycosyltransferase activity"/>
    <property type="evidence" value="ECO:0007669"/>
    <property type="project" value="InterPro"/>
</dbReference>
<keyword evidence="4" id="KW-1185">Reference proteome</keyword>
<dbReference type="PATRIC" id="fig|35623.3.peg.672"/>
<evidence type="ECO:0000259" key="1">
    <source>
        <dbReference type="Pfam" id="PF00534"/>
    </source>
</evidence>
<dbReference type="PANTHER" id="PTHR45947:SF3">
    <property type="entry name" value="SULFOQUINOVOSYL TRANSFERASE SQD2"/>
    <property type="match status" value="1"/>
</dbReference>
<dbReference type="KEGG" id="aoc:Aocu_06720"/>
<evidence type="ECO:0000313" key="4">
    <source>
        <dbReference type="Proteomes" id="UP000032434"/>
    </source>
</evidence>
<dbReference type="InterPro" id="IPR001296">
    <property type="entry name" value="Glyco_trans_1"/>
</dbReference>
<dbReference type="Proteomes" id="UP000032434">
    <property type="component" value="Chromosome 1"/>
</dbReference>
<keyword evidence="3" id="KW-0808">Transferase</keyword>
<dbReference type="InterPro" id="IPR050194">
    <property type="entry name" value="Glycosyltransferase_grp1"/>
</dbReference>
<dbReference type="Pfam" id="PF13439">
    <property type="entry name" value="Glyco_transf_4"/>
    <property type="match status" value="1"/>
</dbReference>
<dbReference type="EMBL" id="LK028559">
    <property type="protein sequence ID" value="CDR30745.1"/>
    <property type="molecule type" value="Genomic_DNA"/>
</dbReference>
<sequence>MKVLLYSQKQGMLKKSGIGRAFYHQKKALESVGVEYTLDPNDTFDLVHINMASSGVIKKFKKKYPVIVHGHSTVQDFRRSFAFWRFIAPFFYKHLQNTYGIADLIITPTRYSKFLIESMYVVKSPVVALSNGIDLDAYQYDQVKVDQFYQRFNLKKEDKIVIGVGLLFERKGIHDFIEVARTMPDTTFIWFGTLPSYMTTHFIKKAIKRKPKNMIMAGYVEGDVMKGAFSAANCVFFPSYEETEGIVVLEALASKTPVVLRDIPVYYDWLFDKKHVLKGHNNYEFKNLIELIMSNDHQEMIENGYKIVKDRSLDKIGLGLKKAYEEVIKIKR</sequence>
<evidence type="ECO:0000313" key="3">
    <source>
        <dbReference type="EMBL" id="CDR30745.1"/>
    </source>
</evidence>
<dbReference type="AlphaFoldDB" id="A0A061AA20"/>
<dbReference type="Pfam" id="PF00534">
    <property type="entry name" value="Glycos_transf_1"/>
    <property type="match status" value="1"/>
</dbReference>
<dbReference type="OrthoDB" id="9802525at2"/>
<reference evidence="4" key="1">
    <citation type="submission" date="2014-05" db="EMBL/GenBank/DDBJ databases">
        <authorList>
            <person name="Kube M."/>
        </authorList>
    </citation>
    <scope>NUCLEOTIDE SEQUENCE [LARGE SCALE GENOMIC DNA]</scope>
</reference>
<name>A0A061AA20_9MOLU</name>